<dbReference type="Gramene" id="rna-AYBTSS11_LOCUS20642">
    <property type="protein sequence ID" value="CAJ1965060.1"/>
    <property type="gene ID" value="gene-AYBTSS11_LOCUS20642"/>
</dbReference>
<evidence type="ECO:0000313" key="2">
    <source>
        <dbReference type="Proteomes" id="UP001189624"/>
    </source>
</evidence>
<accession>A0AA86VL98</accession>
<keyword evidence="2" id="KW-1185">Reference proteome</keyword>
<dbReference type="EMBL" id="OY731403">
    <property type="protein sequence ID" value="CAJ1965060.1"/>
    <property type="molecule type" value="Genomic_DNA"/>
</dbReference>
<gene>
    <name evidence="1" type="ORF">AYBTSS11_LOCUS20642</name>
</gene>
<dbReference type="AlphaFoldDB" id="A0AA86VL98"/>
<name>A0AA86VL98_9FABA</name>
<proteinExistence type="predicted"/>
<protein>
    <submittedName>
        <fullName evidence="1">Uncharacterized protein</fullName>
    </submittedName>
</protein>
<evidence type="ECO:0000313" key="1">
    <source>
        <dbReference type="EMBL" id="CAJ1965060.1"/>
    </source>
</evidence>
<reference evidence="1" key="1">
    <citation type="submission" date="2023-10" db="EMBL/GenBank/DDBJ databases">
        <authorList>
            <person name="Domelevo Entfellner J.-B."/>
        </authorList>
    </citation>
    <scope>NUCLEOTIDE SEQUENCE</scope>
</reference>
<dbReference type="Proteomes" id="UP001189624">
    <property type="component" value="Chromosome 6"/>
</dbReference>
<organism evidence="1 2">
    <name type="scientific">Sphenostylis stenocarpa</name>
    <dbReference type="NCBI Taxonomy" id="92480"/>
    <lineage>
        <taxon>Eukaryota</taxon>
        <taxon>Viridiplantae</taxon>
        <taxon>Streptophyta</taxon>
        <taxon>Embryophyta</taxon>
        <taxon>Tracheophyta</taxon>
        <taxon>Spermatophyta</taxon>
        <taxon>Magnoliopsida</taxon>
        <taxon>eudicotyledons</taxon>
        <taxon>Gunneridae</taxon>
        <taxon>Pentapetalae</taxon>
        <taxon>rosids</taxon>
        <taxon>fabids</taxon>
        <taxon>Fabales</taxon>
        <taxon>Fabaceae</taxon>
        <taxon>Papilionoideae</taxon>
        <taxon>50 kb inversion clade</taxon>
        <taxon>NPAAA clade</taxon>
        <taxon>indigoferoid/millettioid clade</taxon>
        <taxon>Phaseoleae</taxon>
        <taxon>Sphenostylis</taxon>
    </lineage>
</organism>
<sequence>SPVEGTDHESELFENGCIDRNRKGLIINPNCLKWMYRSRVVETDHESELFENGCIVPCARD</sequence>
<feature type="non-terminal residue" evidence="1">
    <location>
        <position position="1"/>
    </location>
</feature>